<dbReference type="InterPro" id="IPR000488">
    <property type="entry name" value="Death_dom"/>
</dbReference>
<dbReference type="Gene3D" id="3.30.40.10">
    <property type="entry name" value="Zinc/RING finger domain, C3HC4 (zinc finger)"/>
    <property type="match status" value="1"/>
</dbReference>
<keyword evidence="3" id="KW-1185">Reference proteome</keyword>
<protein>
    <submittedName>
        <fullName evidence="2">E3 ubiquitin-protein ligase MIB2-like isoform X3</fullName>
    </submittedName>
</protein>
<organism evidence="2 3">
    <name type="scientific">Octopus vulgaris</name>
    <name type="common">Common octopus</name>
    <dbReference type="NCBI Taxonomy" id="6645"/>
    <lineage>
        <taxon>Eukaryota</taxon>
        <taxon>Metazoa</taxon>
        <taxon>Spiralia</taxon>
        <taxon>Lophotrochozoa</taxon>
        <taxon>Mollusca</taxon>
        <taxon>Cephalopoda</taxon>
        <taxon>Coleoidea</taxon>
        <taxon>Octopodiformes</taxon>
        <taxon>Octopoda</taxon>
        <taxon>Incirrata</taxon>
        <taxon>Octopodidae</taxon>
        <taxon>Octopus</taxon>
    </lineage>
</organism>
<feature type="domain" description="Death" evidence="1">
    <location>
        <begin position="106"/>
        <end position="169"/>
    </location>
</feature>
<reference evidence="2" key="1">
    <citation type="submission" date="2023-08" db="EMBL/GenBank/DDBJ databases">
        <authorList>
            <person name="Alioto T."/>
            <person name="Alioto T."/>
            <person name="Gomez Garrido J."/>
        </authorList>
    </citation>
    <scope>NUCLEOTIDE SEQUENCE</scope>
</reference>
<evidence type="ECO:0000313" key="3">
    <source>
        <dbReference type="Proteomes" id="UP001162480"/>
    </source>
</evidence>
<dbReference type="SUPFAM" id="SSF47986">
    <property type="entry name" value="DEATH domain"/>
    <property type="match status" value="1"/>
</dbReference>
<proteinExistence type="predicted"/>
<dbReference type="Proteomes" id="UP001162480">
    <property type="component" value="Unassembled WGS sequence"/>
</dbReference>
<dbReference type="InterPro" id="IPR013083">
    <property type="entry name" value="Znf_RING/FYVE/PHD"/>
</dbReference>
<dbReference type="InterPro" id="IPR011029">
    <property type="entry name" value="DEATH-like_dom_sf"/>
</dbReference>
<comment type="caution">
    <text evidence="2">The sequence shown here is derived from an EMBL/GenBank/DDBJ whole genome shotgun (WGS) entry which is preliminary data.</text>
</comment>
<accession>A0AA36MI37</accession>
<dbReference type="CDD" id="cd01670">
    <property type="entry name" value="Death"/>
    <property type="match status" value="1"/>
</dbReference>
<sequence>MGCCTELSLRKDERFSGLVVTRYLASQGAGFYYTNDKNNTPLDLIKNPNLKTKLQTFLPPQNKTATTKVHPCGHLVTCEECSNVPLKRCLRCIKPVTSRSRVGIFLGVPAIDQDIIKNDFPRDTVKQSYQMLCEWFINCKPEKRTVETLRRGLKDAECFAALEYLSLYER</sequence>
<evidence type="ECO:0000259" key="1">
    <source>
        <dbReference type="PROSITE" id="PS50017"/>
    </source>
</evidence>
<dbReference type="AlphaFoldDB" id="A0AA36MI37"/>
<dbReference type="Gene3D" id="1.10.533.10">
    <property type="entry name" value="Death Domain, Fas"/>
    <property type="match status" value="1"/>
</dbReference>
<dbReference type="PROSITE" id="PS50017">
    <property type="entry name" value="DEATH_DOMAIN"/>
    <property type="match status" value="1"/>
</dbReference>
<evidence type="ECO:0000313" key="2">
    <source>
        <dbReference type="EMBL" id="CAJ1099269.1"/>
    </source>
</evidence>
<name>A0AA36MI37_OCTVU</name>
<gene>
    <name evidence="2" type="ORF">OCTVUL_1B012120</name>
</gene>
<dbReference type="GO" id="GO:0007165">
    <property type="term" value="P:signal transduction"/>
    <property type="evidence" value="ECO:0007669"/>
    <property type="project" value="InterPro"/>
</dbReference>
<dbReference type="EMBL" id="CATOCA020000001">
    <property type="protein sequence ID" value="CAJ1099269.1"/>
    <property type="molecule type" value="Genomic_DNA"/>
</dbReference>